<proteinExistence type="predicted"/>
<sequence length="76" mass="8640">MEPAGYPTRFLQSARCQDLLGGEKLLPYCLVGGSTRNHYLIQSGFRKIETDLPHPNLVKAYTVSLKQVKCRFSLRK</sequence>
<dbReference type="AlphaFoldDB" id="A0A951PQH2"/>
<evidence type="ECO:0000313" key="2">
    <source>
        <dbReference type="Proteomes" id="UP000753908"/>
    </source>
</evidence>
<dbReference type="EMBL" id="JAHHIF010000041">
    <property type="protein sequence ID" value="MBW4547436.1"/>
    <property type="molecule type" value="Genomic_DNA"/>
</dbReference>
<reference evidence="1" key="1">
    <citation type="submission" date="2021-05" db="EMBL/GenBank/DDBJ databases">
        <authorList>
            <person name="Pietrasiak N."/>
            <person name="Ward R."/>
            <person name="Stajich J.E."/>
            <person name="Kurbessoian T."/>
        </authorList>
    </citation>
    <scope>NUCLEOTIDE SEQUENCE</scope>
    <source>
        <strain evidence="1">CPER-KK1</strain>
    </source>
</reference>
<evidence type="ECO:0000313" key="1">
    <source>
        <dbReference type="EMBL" id="MBW4547436.1"/>
    </source>
</evidence>
<reference evidence="1" key="2">
    <citation type="journal article" date="2022" name="Microbiol. Resour. Announc.">
        <title>Metagenome Sequencing to Explore Phylogenomics of Terrestrial Cyanobacteria.</title>
        <authorList>
            <person name="Ward R.D."/>
            <person name="Stajich J.E."/>
            <person name="Johansen J.R."/>
            <person name="Huntemann M."/>
            <person name="Clum A."/>
            <person name="Foster B."/>
            <person name="Foster B."/>
            <person name="Roux S."/>
            <person name="Palaniappan K."/>
            <person name="Varghese N."/>
            <person name="Mukherjee S."/>
            <person name="Reddy T.B.K."/>
            <person name="Daum C."/>
            <person name="Copeland A."/>
            <person name="Chen I.A."/>
            <person name="Ivanova N.N."/>
            <person name="Kyrpides N.C."/>
            <person name="Shapiro N."/>
            <person name="Eloe-Fadrosh E.A."/>
            <person name="Pietrasiak N."/>
        </authorList>
    </citation>
    <scope>NUCLEOTIDE SEQUENCE</scope>
    <source>
        <strain evidence="1">CPER-KK1</strain>
    </source>
</reference>
<accession>A0A951PQH2</accession>
<protein>
    <submittedName>
        <fullName evidence="1">Uncharacterized protein</fullName>
    </submittedName>
</protein>
<dbReference type="Proteomes" id="UP000753908">
    <property type="component" value="Unassembled WGS sequence"/>
</dbReference>
<organism evidence="1 2">
    <name type="scientific">Symplocastrum torsivum CPER-KK1</name>
    <dbReference type="NCBI Taxonomy" id="450513"/>
    <lineage>
        <taxon>Bacteria</taxon>
        <taxon>Bacillati</taxon>
        <taxon>Cyanobacteriota</taxon>
        <taxon>Cyanophyceae</taxon>
        <taxon>Oscillatoriophycideae</taxon>
        <taxon>Oscillatoriales</taxon>
        <taxon>Microcoleaceae</taxon>
        <taxon>Symplocastrum</taxon>
    </lineage>
</organism>
<gene>
    <name evidence="1" type="ORF">KME25_23790</name>
</gene>
<name>A0A951PQH2_9CYAN</name>
<comment type="caution">
    <text evidence="1">The sequence shown here is derived from an EMBL/GenBank/DDBJ whole genome shotgun (WGS) entry which is preliminary data.</text>
</comment>